<dbReference type="SMART" id="SM00184">
    <property type="entry name" value="RING"/>
    <property type="match status" value="1"/>
</dbReference>
<dbReference type="GO" id="GO:0016567">
    <property type="term" value="P:protein ubiquitination"/>
    <property type="evidence" value="ECO:0007669"/>
    <property type="project" value="UniProtKB-UniPathway"/>
</dbReference>
<evidence type="ECO:0000259" key="12">
    <source>
        <dbReference type="PROSITE" id="PS50089"/>
    </source>
</evidence>
<dbReference type="InterPro" id="IPR004170">
    <property type="entry name" value="WWE_dom"/>
</dbReference>
<dbReference type="InterPro" id="IPR039396">
    <property type="entry name" value="Deltex_C"/>
</dbReference>
<dbReference type="InterPro" id="IPR039399">
    <property type="entry name" value="Deltex_C_sf"/>
</dbReference>
<evidence type="ECO:0000256" key="11">
    <source>
        <dbReference type="PROSITE-ProRule" id="PRU00175"/>
    </source>
</evidence>
<dbReference type="GO" id="GO:0008270">
    <property type="term" value="F:zinc ion binding"/>
    <property type="evidence" value="ECO:0007669"/>
    <property type="project" value="UniProtKB-KW"/>
</dbReference>
<dbReference type="InterPro" id="IPR039398">
    <property type="entry name" value="Deltex_fam"/>
</dbReference>
<evidence type="ECO:0000256" key="7">
    <source>
        <dbReference type="ARBA" id="ARBA00022737"/>
    </source>
</evidence>
<dbReference type="Pfam" id="PF13445">
    <property type="entry name" value="zf-RING_UBOX"/>
    <property type="match status" value="1"/>
</dbReference>
<dbReference type="PANTHER" id="PTHR12622">
    <property type="entry name" value="DELTEX-RELATED"/>
    <property type="match status" value="1"/>
</dbReference>
<evidence type="ECO:0000256" key="10">
    <source>
        <dbReference type="ARBA" id="ARBA00022976"/>
    </source>
</evidence>
<dbReference type="InterPro" id="IPR027370">
    <property type="entry name" value="Znf-RING_euk"/>
</dbReference>
<dbReference type="AlphaFoldDB" id="A0A6B2L5W1"/>
<accession>A0A6B2L5W1</accession>
<evidence type="ECO:0000256" key="8">
    <source>
        <dbReference type="ARBA" id="ARBA00022771"/>
    </source>
</evidence>
<sequence>MGLCESNQRERYRPCVVECGPGSYRVDFGRMMQCKVGTGFLRNVKREGSYTWKWMDDRRRWVAFSCGDMKLIEQSLLNGIYVFSITIANKKYKIDLHKMQQTNKHTNRVRPILRDPKVHIPDPAPSPYTTALPNPLTTPPLPTPIQKQKGDLWFSQADLAEHNLDWEKVVKLVDVTGITVYMNDVDDDDCPICMESLGKIKPNPGVLPCSHSFCIPCLYHCFKDNFLICPICKKRFGVVSGNMPPGELKIEKLPPGNQSISGYESFGTIIVKFHFPDGIQGPEHPNPGNKYFGTTRIAYLPDAPEGEEVLKLIQIGWDRKLMFTIGTSITTGAADQVIWNGIHMKTARNGGSSNYGYPDPGYFGRVKEEFEDKGISL</sequence>
<keyword evidence="10" id="KW-0914">Notch signaling pathway</keyword>
<dbReference type="InterPro" id="IPR017907">
    <property type="entry name" value="Znf_RING_CS"/>
</dbReference>
<proteinExistence type="inferred from homology"/>
<keyword evidence="7" id="KW-0677">Repeat</keyword>
<dbReference type="EMBL" id="GIBP01003331">
    <property type="protein sequence ID" value="NDV32300.1"/>
    <property type="molecule type" value="Transcribed_RNA"/>
</dbReference>
<evidence type="ECO:0000256" key="5">
    <source>
        <dbReference type="ARBA" id="ARBA00022679"/>
    </source>
</evidence>
<feature type="domain" description="RING-type" evidence="12">
    <location>
        <begin position="190"/>
        <end position="233"/>
    </location>
</feature>
<dbReference type="CDD" id="cd09633">
    <property type="entry name" value="Deltex_C"/>
    <property type="match status" value="1"/>
</dbReference>
<reference evidence="14" key="1">
    <citation type="journal article" date="2020" name="J. Eukaryot. Microbiol.">
        <title>De novo Sequencing, Assembly and Annotation of the Transcriptome for the Free-Living Testate Amoeba Arcella intermedia.</title>
        <authorList>
            <person name="Ribeiro G.M."/>
            <person name="Porfirio-Sousa A.L."/>
            <person name="Maurer-Alcala X.X."/>
            <person name="Katz L.A."/>
            <person name="Lahr D.J.G."/>
        </authorList>
    </citation>
    <scope>NUCLEOTIDE SEQUENCE</scope>
</reference>
<dbReference type="InterPro" id="IPR018123">
    <property type="entry name" value="WWE-dom_subgr"/>
</dbReference>
<dbReference type="InterPro" id="IPR013083">
    <property type="entry name" value="Znf_RING/FYVE/PHD"/>
</dbReference>
<dbReference type="InterPro" id="IPR037197">
    <property type="entry name" value="WWE_dom_sf"/>
</dbReference>
<evidence type="ECO:0000256" key="6">
    <source>
        <dbReference type="ARBA" id="ARBA00022723"/>
    </source>
</evidence>
<evidence type="ECO:0000256" key="4">
    <source>
        <dbReference type="ARBA" id="ARBA00012483"/>
    </source>
</evidence>
<evidence type="ECO:0000256" key="3">
    <source>
        <dbReference type="ARBA" id="ARBA00009413"/>
    </source>
</evidence>
<evidence type="ECO:0000313" key="14">
    <source>
        <dbReference type="EMBL" id="NDV32300.1"/>
    </source>
</evidence>
<name>A0A6B2L5W1_9EUKA</name>
<dbReference type="Pfam" id="PF18102">
    <property type="entry name" value="DTC"/>
    <property type="match status" value="1"/>
</dbReference>
<comment type="similarity">
    <text evidence="3">Belongs to the Deltex family.</text>
</comment>
<protein>
    <recommendedName>
        <fullName evidence="4">RING-type E3 ubiquitin transferase</fullName>
        <ecNumber evidence="4">2.3.2.27</ecNumber>
    </recommendedName>
</protein>
<dbReference type="Pfam" id="PF02825">
    <property type="entry name" value="WWE"/>
    <property type="match status" value="1"/>
</dbReference>
<dbReference type="Gene3D" id="3.30.40.10">
    <property type="entry name" value="Zinc/RING finger domain, C3HC4 (zinc finger)"/>
    <property type="match status" value="1"/>
</dbReference>
<dbReference type="InterPro" id="IPR001841">
    <property type="entry name" value="Znf_RING"/>
</dbReference>
<keyword evidence="5" id="KW-0808">Transferase</keyword>
<dbReference type="SUPFAM" id="SSF57850">
    <property type="entry name" value="RING/U-box"/>
    <property type="match status" value="1"/>
</dbReference>
<keyword evidence="6" id="KW-0479">Metal-binding</keyword>
<dbReference type="Gene3D" id="3.30.390.130">
    <property type="match status" value="1"/>
</dbReference>
<dbReference type="UniPathway" id="UPA00143"/>
<evidence type="ECO:0000256" key="1">
    <source>
        <dbReference type="ARBA" id="ARBA00000900"/>
    </source>
</evidence>
<dbReference type="PROSITE" id="PS50089">
    <property type="entry name" value="ZF_RING_2"/>
    <property type="match status" value="1"/>
</dbReference>
<dbReference type="GO" id="GO:0061630">
    <property type="term" value="F:ubiquitin protein ligase activity"/>
    <property type="evidence" value="ECO:0007669"/>
    <property type="project" value="UniProtKB-EC"/>
</dbReference>
<dbReference type="SUPFAM" id="SSF117839">
    <property type="entry name" value="WWE domain"/>
    <property type="match status" value="1"/>
</dbReference>
<comment type="catalytic activity">
    <reaction evidence="1">
        <text>S-ubiquitinyl-[E2 ubiquitin-conjugating enzyme]-L-cysteine + [acceptor protein]-L-lysine = [E2 ubiquitin-conjugating enzyme]-L-cysteine + N(6)-ubiquitinyl-[acceptor protein]-L-lysine.</text>
        <dbReference type="EC" id="2.3.2.27"/>
    </reaction>
</comment>
<keyword evidence="8 11" id="KW-0863">Zinc-finger</keyword>
<dbReference type="EC" id="2.3.2.27" evidence="4"/>
<evidence type="ECO:0000256" key="2">
    <source>
        <dbReference type="ARBA" id="ARBA00004906"/>
    </source>
</evidence>
<feature type="domain" description="WWE" evidence="13">
    <location>
        <begin position="38"/>
        <end position="114"/>
    </location>
</feature>
<evidence type="ECO:0000259" key="13">
    <source>
        <dbReference type="PROSITE" id="PS50918"/>
    </source>
</evidence>
<dbReference type="GO" id="GO:0007219">
    <property type="term" value="P:Notch signaling pathway"/>
    <property type="evidence" value="ECO:0007669"/>
    <property type="project" value="UniProtKB-KW"/>
</dbReference>
<dbReference type="PROSITE" id="PS50918">
    <property type="entry name" value="WWE"/>
    <property type="match status" value="1"/>
</dbReference>
<dbReference type="PROSITE" id="PS00518">
    <property type="entry name" value="ZF_RING_1"/>
    <property type="match status" value="1"/>
</dbReference>
<dbReference type="SMART" id="SM00678">
    <property type="entry name" value="WWE"/>
    <property type="match status" value="1"/>
</dbReference>
<organism evidence="14">
    <name type="scientific">Arcella intermedia</name>
    <dbReference type="NCBI Taxonomy" id="1963864"/>
    <lineage>
        <taxon>Eukaryota</taxon>
        <taxon>Amoebozoa</taxon>
        <taxon>Tubulinea</taxon>
        <taxon>Elardia</taxon>
        <taxon>Arcellinida</taxon>
        <taxon>Sphaerothecina</taxon>
        <taxon>Arcellidae</taxon>
        <taxon>Arcella</taxon>
    </lineage>
</organism>
<dbReference type="Gene3D" id="3.30.720.50">
    <property type="match status" value="1"/>
</dbReference>
<evidence type="ECO:0000256" key="9">
    <source>
        <dbReference type="ARBA" id="ARBA00022833"/>
    </source>
</evidence>
<keyword evidence="9" id="KW-0862">Zinc</keyword>
<comment type="pathway">
    <text evidence="2">Protein modification; protein ubiquitination.</text>
</comment>